<accession>A0AAP0E1C5</accession>
<dbReference type="EMBL" id="JBBNAG010000013">
    <property type="protein sequence ID" value="KAK9083148.1"/>
    <property type="molecule type" value="Genomic_DNA"/>
</dbReference>
<protein>
    <submittedName>
        <fullName evidence="1">Uncharacterized protein</fullName>
    </submittedName>
</protein>
<dbReference type="Proteomes" id="UP001419268">
    <property type="component" value="Unassembled WGS sequence"/>
</dbReference>
<organism evidence="1 2">
    <name type="scientific">Stephania cephalantha</name>
    <dbReference type="NCBI Taxonomy" id="152367"/>
    <lineage>
        <taxon>Eukaryota</taxon>
        <taxon>Viridiplantae</taxon>
        <taxon>Streptophyta</taxon>
        <taxon>Embryophyta</taxon>
        <taxon>Tracheophyta</taxon>
        <taxon>Spermatophyta</taxon>
        <taxon>Magnoliopsida</taxon>
        <taxon>Ranunculales</taxon>
        <taxon>Menispermaceae</taxon>
        <taxon>Menispermoideae</taxon>
        <taxon>Cissampelideae</taxon>
        <taxon>Stephania</taxon>
    </lineage>
</organism>
<name>A0AAP0E1C5_9MAGN</name>
<comment type="caution">
    <text evidence="1">The sequence shown here is derived from an EMBL/GenBank/DDBJ whole genome shotgun (WGS) entry which is preliminary data.</text>
</comment>
<keyword evidence="2" id="KW-1185">Reference proteome</keyword>
<evidence type="ECO:0000313" key="2">
    <source>
        <dbReference type="Proteomes" id="UP001419268"/>
    </source>
</evidence>
<evidence type="ECO:0000313" key="1">
    <source>
        <dbReference type="EMBL" id="KAK9083148.1"/>
    </source>
</evidence>
<reference evidence="1 2" key="1">
    <citation type="submission" date="2024-01" db="EMBL/GenBank/DDBJ databases">
        <title>Genome assemblies of Stephania.</title>
        <authorList>
            <person name="Yang L."/>
        </authorList>
    </citation>
    <scope>NUCLEOTIDE SEQUENCE [LARGE SCALE GENOMIC DNA]</scope>
    <source>
        <strain evidence="1">JXDWG</strain>
        <tissue evidence="1">Leaf</tissue>
    </source>
</reference>
<sequence length="57" mass="6389">MKPTNPKKGTFARRFAEAEQALLASSSPDYPLSLPNSKRRTMLRPLIYNGKVNLLSI</sequence>
<dbReference type="AlphaFoldDB" id="A0AAP0E1C5"/>
<proteinExistence type="predicted"/>
<gene>
    <name evidence="1" type="ORF">Scep_029619</name>
</gene>